<dbReference type="InterPro" id="IPR005224">
    <property type="entry name" value="SfsA"/>
</dbReference>
<evidence type="ECO:0000259" key="2">
    <source>
        <dbReference type="Pfam" id="PF03749"/>
    </source>
</evidence>
<dbReference type="Pfam" id="PF03749">
    <property type="entry name" value="SfsA"/>
    <property type="match status" value="1"/>
</dbReference>
<keyword evidence="5" id="KW-1185">Reference proteome</keyword>
<accession>A0A6P1THN2</accession>
<dbReference type="Pfam" id="PF17746">
    <property type="entry name" value="SfsA_N"/>
    <property type="match status" value="1"/>
</dbReference>
<dbReference type="PANTHER" id="PTHR30545">
    <property type="entry name" value="SUGAR FERMENTATION STIMULATION PROTEIN A"/>
    <property type="match status" value="1"/>
</dbReference>
<dbReference type="InterPro" id="IPR041465">
    <property type="entry name" value="SfsA_N"/>
</dbReference>
<proteinExistence type="inferred from homology"/>
<organism evidence="4 5">
    <name type="scientific">Anaerocolumna sedimenticola</name>
    <dbReference type="NCBI Taxonomy" id="2696063"/>
    <lineage>
        <taxon>Bacteria</taxon>
        <taxon>Bacillati</taxon>
        <taxon>Bacillota</taxon>
        <taxon>Clostridia</taxon>
        <taxon>Lachnospirales</taxon>
        <taxon>Lachnospiraceae</taxon>
        <taxon>Anaerocolumna</taxon>
    </lineage>
</organism>
<evidence type="ECO:0000259" key="3">
    <source>
        <dbReference type="Pfam" id="PF17746"/>
    </source>
</evidence>
<dbReference type="GO" id="GO:0003677">
    <property type="term" value="F:DNA binding"/>
    <property type="evidence" value="ECO:0007669"/>
    <property type="project" value="InterPro"/>
</dbReference>
<gene>
    <name evidence="1 4" type="primary">sfsA</name>
    <name evidence="4" type="ORF">Ana3638_08030</name>
</gene>
<feature type="domain" description="SfsA N-terminal OB" evidence="3">
    <location>
        <begin position="12"/>
        <end position="77"/>
    </location>
</feature>
<dbReference type="RefSeq" id="WP_161837564.1">
    <property type="nucleotide sequence ID" value="NZ_CP048000.1"/>
</dbReference>
<dbReference type="HAMAP" id="MF_00095">
    <property type="entry name" value="SfsA"/>
    <property type="match status" value="1"/>
</dbReference>
<protein>
    <recommendedName>
        <fullName evidence="1">Sugar fermentation stimulation protein homolog</fullName>
    </recommendedName>
</protein>
<dbReference type="Gene3D" id="3.40.1350.60">
    <property type="match status" value="1"/>
</dbReference>
<evidence type="ECO:0000256" key="1">
    <source>
        <dbReference type="HAMAP-Rule" id="MF_00095"/>
    </source>
</evidence>
<evidence type="ECO:0000313" key="5">
    <source>
        <dbReference type="Proteomes" id="UP000464314"/>
    </source>
</evidence>
<dbReference type="PANTHER" id="PTHR30545:SF2">
    <property type="entry name" value="SUGAR FERMENTATION STIMULATION PROTEIN A"/>
    <property type="match status" value="1"/>
</dbReference>
<comment type="similarity">
    <text evidence="1">Belongs to the SfsA family.</text>
</comment>
<reference evidence="4 5" key="1">
    <citation type="submission" date="2020-01" db="EMBL/GenBank/DDBJ databases">
        <title>Genome analysis of Anaerocolumna sp. CBA3638.</title>
        <authorList>
            <person name="Kim J."/>
            <person name="Roh S.W."/>
        </authorList>
    </citation>
    <scope>NUCLEOTIDE SEQUENCE [LARGE SCALE GENOMIC DNA]</scope>
    <source>
        <strain evidence="4 5">CBA3638</strain>
    </source>
</reference>
<dbReference type="EMBL" id="CP048000">
    <property type="protein sequence ID" value="QHQ60730.1"/>
    <property type="molecule type" value="Genomic_DNA"/>
</dbReference>
<dbReference type="AlphaFoldDB" id="A0A6P1THN2"/>
<name>A0A6P1THN2_9FIRM</name>
<dbReference type="KEGG" id="anr:Ana3638_08030"/>
<dbReference type="Gene3D" id="2.40.50.580">
    <property type="match status" value="1"/>
</dbReference>
<dbReference type="InterPro" id="IPR040452">
    <property type="entry name" value="SfsA_C"/>
</dbReference>
<feature type="domain" description="Sugar fermentation stimulation protein C-terminal" evidence="2">
    <location>
        <begin position="80"/>
        <end position="212"/>
    </location>
</feature>
<sequence length="227" mass="25720">MKYENVLAGIFLSRPNRFIAFVEIDGCAETCHVKNTGRCKELLIPGVTVYVQKTDNPSRKTKYSLIGVKKGTRIINIDSQAPNKVVSEWLQRGGLFKDITYLKAEKTYGNSRFDFYLETKQEKIYMEVKGVTLEDNGIVLFPDAPTLRGIKHIKELCQCREEGFTAYLLFVVQMKDVLYFKPNDNTHPAFGEALREAAKNGVHILAVDCEVSFDGMEIREKVPVNLG</sequence>
<evidence type="ECO:0000313" key="4">
    <source>
        <dbReference type="EMBL" id="QHQ60730.1"/>
    </source>
</evidence>
<dbReference type="CDD" id="cd22359">
    <property type="entry name" value="SfsA-like_bacterial"/>
    <property type="match status" value="1"/>
</dbReference>
<dbReference type="Proteomes" id="UP000464314">
    <property type="component" value="Chromosome"/>
</dbReference>
<dbReference type="NCBIfam" id="TIGR00230">
    <property type="entry name" value="sfsA"/>
    <property type="match status" value="1"/>
</dbReference>